<name>A0A556QRU6_9BACT</name>
<dbReference type="RefSeq" id="WP_144229832.1">
    <property type="nucleotide sequence ID" value="NZ_CBCRVV010000007.1"/>
</dbReference>
<feature type="transmembrane region" description="Helical" evidence="1">
    <location>
        <begin position="151"/>
        <end position="167"/>
    </location>
</feature>
<reference evidence="2 3" key="1">
    <citation type="submission" date="2019-07" db="EMBL/GenBank/DDBJ databases">
        <title>Description of 53C-WASEF.</title>
        <authorList>
            <person name="Pitt A."/>
            <person name="Hahn M.W."/>
        </authorList>
    </citation>
    <scope>NUCLEOTIDE SEQUENCE [LARGE SCALE GENOMIC DNA]</scope>
    <source>
        <strain evidence="2 3">53C-WASEF</strain>
    </source>
</reference>
<evidence type="ECO:0000313" key="3">
    <source>
        <dbReference type="Proteomes" id="UP000315648"/>
    </source>
</evidence>
<feature type="transmembrane region" description="Helical" evidence="1">
    <location>
        <begin position="197"/>
        <end position="217"/>
    </location>
</feature>
<keyword evidence="1" id="KW-0812">Transmembrane</keyword>
<sequence length="718" mass="78799">MVYDDEGYVLISLRDFGTHGSLYNQVYSQYGPAFYLIYDTLHRLLGFAWNNTTGRWITLFNWTCTAFFCALLVRRARGSWPAVFCVFSGAFSFLWIMAREPMHPGSTIALIVAATAWLGWEMLRTGRINGFGIVTGVAGALLALIKINVGVFLILSSVFWLILSLPADRGRQHHILLGALGLLLPMILMQSRIADGWVQTFAAVSGLSIAGAILAVTSTAQRQPAGLAAWGWLVGAGITVVVTATGLLLPRDTNLTELWHGVIVAPLKHPGVYAFSPTWFPGTIWTAIGAVGLLLIICRLPHDHRITQSVAWIKILATIAYVFFILRDLVVAPSPLAFNYGLPLAGLFAWPLDREKRDAQPANQARAWLALLLVFQSLHAFPVAGSQLTWGVFLWIPLMALGFEEAVNNVSLRLPSKIGGRAQAALLVCMIALSAYLTLSFVKLGDFARDGGEALEQPGAEQIYMPANYSSALRIISENARVHGDMLFSLPGSYSFNLWSGLETPTMTNATHWFSLLTEKQQIEIIGRLEAAKRPILVVQQMILSDLIQSGFRPHGLLMDYLRNHFRRCFTIEGTSFWVRKGRSIAPVSTATVSTSADTVNLALILAPHEGKKVSRAELWIIVEKPQRKLTLDASQTKVTVTPLNVDGTVSGPTHAVDWPWTNNQIARITLTFSTPSKLPPDHMLEVILYADNGQRLASARIIPDSGAELATGNRVTP</sequence>
<dbReference type="Proteomes" id="UP000315648">
    <property type="component" value="Unassembled WGS sequence"/>
</dbReference>
<evidence type="ECO:0000313" key="2">
    <source>
        <dbReference type="EMBL" id="TSJ79358.1"/>
    </source>
</evidence>
<feature type="transmembrane region" description="Helical" evidence="1">
    <location>
        <begin position="53"/>
        <end position="73"/>
    </location>
</feature>
<dbReference type="OrthoDB" id="189154at2"/>
<dbReference type="AlphaFoldDB" id="A0A556QRU6"/>
<feature type="transmembrane region" description="Helical" evidence="1">
    <location>
        <begin position="424"/>
        <end position="442"/>
    </location>
</feature>
<feature type="transmembrane region" description="Helical" evidence="1">
    <location>
        <begin position="390"/>
        <end position="412"/>
    </location>
</feature>
<proteinExistence type="predicted"/>
<feature type="transmembrane region" description="Helical" evidence="1">
    <location>
        <begin position="279"/>
        <end position="298"/>
    </location>
</feature>
<feature type="transmembrane region" description="Helical" evidence="1">
    <location>
        <begin position="229"/>
        <end position="249"/>
    </location>
</feature>
<dbReference type="EMBL" id="VMBG01000001">
    <property type="protein sequence ID" value="TSJ79358.1"/>
    <property type="molecule type" value="Genomic_DNA"/>
</dbReference>
<comment type="caution">
    <text evidence="2">The sequence shown here is derived from an EMBL/GenBank/DDBJ whole genome shotgun (WGS) entry which is preliminary data.</text>
</comment>
<keyword evidence="1" id="KW-1133">Transmembrane helix</keyword>
<gene>
    <name evidence="2" type="ORF">FPL22_08730</name>
</gene>
<keyword evidence="1" id="KW-0472">Membrane</keyword>
<protein>
    <recommendedName>
        <fullName evidence="4">Glycosyltransferase RgtA/B/C/D-like domain-containing protein</fullName>
    </recommendedName>
</protein>
<evidence type="ECO:0008006" key="4">
    <source>
        <dbReference type="Google" id="ProtNLM"/>
    </source>
</evidence>
<evidence type="ECO:0000256" key="1">
    <source>
        <dbReference type="SAM" id="Phobius"/>
    </source>
</evidence>
<feature type="transmembrane region" description="Helical" evidence="1">
    <location>
        <begin position="80"/>
        <end position="98"/>
    </location>
</feature>
<feature type="transmembrane region" description="Helical" evidence="1">
    <location>
        <begin position="310"/>
        <end position="330"/>
    </location>
</feature>
<feature type="transmembrane region" description="Helical" evidence="1">
    <location>
        <begin position="174"/>
        <end position="191"/>
    </location>
</feature>
<accession>A0A556QRU6</accession>
<organism evidence="2 3">
    <name type="scientific">Rariglobus hedericola</name>
    <dbReference type="NCBI Taxonomy" id="2597822"/>
    <lineage>
        <taxon>Bacteria</taxon>
        <taxon>Pseudomonadati</taxon>
        <taxon>Verrucomicrobiota</taxon>
        <taxon>Opitutia</taxon>
        <taxon>Opitutales</taxon>
        <taxon>Opitutaceae</taxon>
        <taxon>Rariglobus</taxon>
    </lineage>
</organism>
<keyword evidence="3" id="KW-1185">Reference proteome</keyword>